<dbReference type="HOGENOM" id="CLU_1030269_0_0_3"/>
<gene>
    <name evidence="3" type="ordered locus">SYNW0354</name>
</gene>
<feature type="region of interest" description="Disordered" evidence="1">
    <location>
        <begin position="1"/>
        <end position="29"/>
    </location>
</feature>
<feature type="compositionally biased region" description="Polar residues" evidence="1">
    <location>
        <begin position="58"/>
        <end position="68"/>
    </location>
</feature>
<feature type="compositionally biased region" description="Basic and acidic residues" evidence="1">
    <location>
        <begin position="11"/>
        <end position="29"/>
    </location>
</feature>
<accession>Q7U9A4</accession>
<name>Q7U9A4_PARMW</name>
<dbReference type="InterPro" id="IPR018306">
    <property type="entry name" value="Phage_T5_Orf172_DNA-bd"/>
</dbReference>
<dbReference type="SMART" id="SM00974">
    <property type="entry name" value="T5orf172"/>
    <property type="match status" value="1"/>
</dbReference>
<evidence type="ECO:0000313" key="4">
    <source>
        <dbReference type="Proteomes" id="UP000001422"/>
    </source>
</evidence>
<protein>
    <recommendedName>
        <fullName evidence="2">Bacteriophage T5 Orf172 DNA-binding domain-containing protein</fullName>
    </recommendedName>
</protein>
<dbReference type="eggNOG" id="ENOG5032FMK">
    <property type="taxonomic scope" value="Bacteria"/>
</dbReference>
<organism evidence="3 4">
    <name type="scientific">Parasynechococcus marenigrum (strain WH8102)</name>
    <dbReference type="NCBI Taxonomy" id="84588"/>
    <lineage>
        <taxon>Bacteria</taxon>
        <taxon>Bacillati</taxon>
        <taxon>Cyanobacteriota</taxon>
        <taxon>Cyanophyceae</taxon>
        <taxon>Synechococcales</taxon>
        <taxon>Prochlorococcaceae</taxon>
        <taxon>Parasynechococcus</taxon>
        <taxon>Parasynechococcus marenigrum</taxon>
    </lineage>
</organism>
<dbReference type="KEGG" id="syw:SYNW0354"/>
<dbReference type="Proteomes" id="UP000001422">
    <property type="component" value="Chromosome"/>
</dbReference>
<dbReference type="RefSeq" id="WP_011127228.1">
    <property type="nucleotide sequence ID" value="NC_005070.1"/>
</dbReference>
<sequence>MSGQYPPGSEGWRDALDYPPETRADVSENRRRYLKEAKKFRKESDAWEEGRIVGVFESQLSDGGSTSKQSKEPTPEDVRLAKERAEFKEMMQAKREAKQVARAADEKAEFREFMREWIATKWDGETPDHLKKALPTGDPKDLGMLISEWHSYGGRKNNHASDATLTRYLYFPPADQSPVVDTPPAGFVYFVRNEDLFKIGITENMLRRLKQLAPDELLNVVRCSNFQEVERELHRRFKDVRLPQTEYFRLSDQQVQEVHQLMVKLAEFQS</sequence>
<dbReference type="AlphaFoldDB" id="Q7U9A4"/>
<feature type="domain" description="Bacteriophage T5 Orf172 DNA-binding" evidence="2">
    <location>
        <begin position="191"/>
        <end position="262"/>
    </location>
</feature>
<keyword evidence="4" id="KW-1185">Reference proteome</keyword>
<dbReference type="Pfam" id="PF13455">
    <property type="entry name" value="MUG113"/>
    <property type="match status" value="1"/>
</dbReference>
<evidence type="ECO:0000256" key="1">
    <source>
        <dbReference type="SAM" id="MobiDB-lite"/>
    </source>
</evidence>
<reference evidence="3 4" key="1">
    <citation type="journal article" date="2003" name="Nature">
        <title>The genome of a motile marine Synechococcus.</title>
        <authorList>
            <person name="Palenik B."/>
            <person name="Brahamsha B."/>
            <person name="Larimer F."/>
            <person name="Land M."/>
            <person name="Hauser L."/>
            <person name="Chain P."/>
            <person name="Lamerdin J."/>
            <person name="Regala W."/>
            <person name="Allen E.A."/>
            <person name="McCarren J."/>
            <person name="Paulsen I."/>
            <person name="Dufresne A."/>
            <person name="Partensky F."/>
            <person name="Webb E."/>
            <person name="Waterbury J."/>
        </authorList>
    </citation>
    <scope>NUCLEOTIDE SEQUENCE [LARGE SCALE GENOMIC DNA]</scope>
    <source>
        <strain evidence="3 4">WH8102</strain>
    </source>
</reference>
<evidence type="ECO:0000313" key="3">
    <source>
        <dbReference type="EMBL" id="CAE06869.1"/>
    </source>
</evidence>
<proteinExistence type="predicted"/>
<evidence type="ECO:0000259" key="2">
    <source>
        <dbReference type="SMART" id="SM00974"/>
    </source>
</evidence>
<feature type="region of interest" description="Disordered" evidence="1">
    <location>
        <begin position="56"/>
        <end position="77"/>
    </location>
</feature>
<dbReference type="EMBL" id="BX569689">
    <property type="protein sequence ID" value="CAE06869.1"/>
    <property type="molecule type" value="Genomic_DNA"/>
</dbReference>